<name>A0A3G2L5C9_9FLAO</name>
<organism evidence="1 2">
    <name type="scientific">Euzebyella marina</name>
    <dbReference type="NCBI Taxonomy" id="1761453"/>
    <lineage>
        <taxon>Bacteria</taxon>
        <taxon>Pseudomonadati</taxon>
        <taxon>Bacteroidota</taxon>
        <taxon>Flavobacteriia</taxon>
        <taxon>Flavobacteriales</taxon>
        <taxon>Flavobacteriaceae</taxon>
        <taxon>Euzebyella</taxon>
    </lineage>
</organism>
<dbReference type="KEGG" id="emar:D1013_08950"/>
<dbReference type="OrthoDB" id="5071506at2"/>
<dbReference type="RefSeq" id="WP_121848495.1">
    <property type="nucleotide sequence ID" value="NZ_CP032050.1"/>
</dbReference>
<dbReference type="AlphaFoldDB" id="A0A3G2L5C9"/>
<dbReference type="EMBL" id="CP032050">
    <property type="protein sequence ID" value="AYN67479.1"/>
    <property type="molecule type" value="Genomic_DNA"/>
</dbReference>
<gene>
    <name evidence="1" type="ORF">D1013_08950</name>
</gene>
<accession>A0A3G2L5C9</accession>
<sequence length="77" mass="9067">MENKLKKKLHEAIEETLKISNRPLRPSEISDMINTLSLYERIDGHAVTSGQILARVNNYSRLFDVNDNQIYLKHWEK</sequence>
<evidence type="ECO:0000313" key="2">
    <source>
        <dbReference type="Proteomes" id="UP000276309"/>
    </source>
</evidence>
<keyword evidence="2" id="KW-1185">Reference proteome</keyword>
<dbReference type="Proteomes" id="UP000276309">
    <property type="component" value="Chromosome"/>
</dbReference>
<reference evidence="1 2" key="1">
    <citation type="submission" date="2018-08" db="EMBL/GenBank/DDBJ databases">
        <title>The reduced genetic potential of extracellular carbohydrate catabolism in Euzebyella marina RN62, a Flavobacteriia bacterium isolated from the hadal water.</title>
        <authorList>
            <person name="Xue C."/>
        </authorList>
    </citation>
    <scope>NUCLEOTIDE SEQUENCE [LARGE SCALE GENOMIC DNA]</scope>
    <source>
        <strain evidence="1 2">RN62</strain>
    </source>
</reference>
<proteinExistence type="predicted"/>
<protein>
    <recommendedName>
        <fullName evidence="3">HTH HARE-type domain-containing protein</fullName>
    </recommendedName>
</protein>
<evidence type="ECO:0000313" key="1">
    <source>
        <dbReference type="EMBL" id="AYN67479.1"/>
    </source>
</evidence>
<evidence type="ECO:0008006" key="3">
    <source>
        <dbReference type="Google" id="ProtNLM"/>
    </source>
</evidence>